<dbReference type="Pfam" id="PF07816">
    <property type="entry name" value="DUF1645"/>
    <property type="match status" value="1"/>
</dbReference>
<feature type="compositionally biased region" description="Polar residues" evidence="1">
    <location>
        <begin position="269"/>
        <end position="279"/>
    </location>
</feature>
<feature type="region of interest" description="Disordered" evidence="1">
    <location>
        <begin position="57"/>
        <end position="83"/>
    </location>
</feature>
<sequence length="348" mass="38560">MEVMIPPPSPDFDFASGRSTPYAPSTPKRFGEYYFSAPTSPSRMDDFYHDLDVELSSSTAGNHHGASMTKDAGEYDEEEEQEDFAFDFFKGSDSASLSAEELFDGGKIRSLKPPPFRPEVAGKSPVRSPRSPVRQGMRTVKADDGRKNRPEKERGRDQAPGSTGGPRAARSLSPYRVSSYPWEEEEKEKRRRQQQQQLHQKPKSSHQQGGQLPPPPASSSSKGDSGSASKKWKLKDFFLFRSASEGRATDKDPFQKYAGVFKKQEETRNSSLKSGTSVADSPGAGSISRRRRRPGPVSAHELHYTVNKALSEDLKKRTFLPYKQGILGRLAFNPAVHALANGFGSLNR</sequence>
<dbReference type="AlphaFoldDB" id="A0AAN7KS32"/>
<dbReference type="Proteomes" id="UP001345219">
    <property type="component" value="Chromosome 3"/>
</dbReference>
<evidence type="ECO:0000313" key="2">
    <source>
        <dbReference type="EMBL" id="KAK4768715.1"/>
    </source>
</evidence>
<feature type="compositionally biased region" description="Pro residues" evidence="1">
    <location>
        <begin position="1"/>
        <end position="10"/>
    </location>
</feature>
<dbReference type="PANTHER" id="PTHR33095">
    <property type="entry name" value="OS07G0619500 PROTEIN"/>
    <property type="match status" value="1"/>
</dbReference>
<organism evidence="2 3">
    <name type="scientific">Trapa incisa</name>
    <dbReference type="NCBI Taxonomy" id="236973"/>
    <lineage>
        <taxon>Eukaryota</taxon>
        <taxon>Viridiplantae</taxon>
        <taxon>Streptophyta</taxon>
        <taxon>Embryophyta</taxon>
        <taxon>Tracheophyta</taxon>
        <taxon>Spermatophyta</taxon>
        <taxon>Magnoliopsida</taxon>
        <taxon>eudicotyledons</taxon>
        <taxon>Gunneridae</taxon>
        <taxon>Pentapetalae</taxon>
        <taxon>rosids</taxon>
        <taxon>malvids</taxon>
        <taxon>Myrtales</taxon>
        <taxon>Lythraceae</taxon>
        <taxon>Trapa</taxon>
    </lineage>
</organism>
<gene>
    <name evidence="2" type="ORF">SAY87_003856</name>
</gene>
<feature type="compositionally biased region" description="Acidic residues" evidence="1">
    <location>
        <begin position="74"/>
        <end position="83"/>
    </location>
</feature>
<feature type="region of interest" description="Disordered" evidence="1">
    <location>
        <begin position="1"/>
        <end position="26"/>
    </location>
</feature>
<dbReference type="PANTHER" id="PTHR33095:SF14">
    <property type="entry name" value="AR781"/>
    <property type="match status" value="1"/>
</dbReference>
<feature type="region of interest" description="Disordered" evidence="1">
    <location>
        <begin position="104"/>
        <end position="229"/>
    </location>
</feature>
<feature type="region of interest" description="Disordered" evidence="1">
    <location>
        <begin position="264"/>
        <end position="300"/>
    </location>
</feature>
<accession>A0AAN7KS32</accession>
<feature type="compositionally biased region" description="Low complexity" evidence="1">
    <location>
        <begin position="218"/>
        <end position="229"/>
    </location>
</feature>
<reference evidence="2 3" key="1">
    <citation type="journal article" date="2023" name="Hortic Res">
        <title>Pangenome of water caltrop reveals structural variations and asymmetric subgenome divergence after allopolyploidization.</title>
        <authorList>
            <person name="Zhang X."/>
            <person name="Chen Y."/>
            <person name="Wang L."/>
            <person name="Yuan Y."/>
            <person name="Fang M."/>
            <person name="Shi L."/>
            <person name="Lu R."/>
            <person name="Comes H.P."/>
            <person name="Ma Y."/>
            <person name="Chen Y."/>
            <person name="Huang G."/>
            <person name="Zhou Y."/>
            <person name="Zheng Z."/>
            <person name="Qiu Y."/>
        </authorList>
    </citation>
    <scope>NUCLEOTIDE SEQUENCE [LARGE SCALE GENOMIC DNA]</scope>
    <source>
        <tissue evidence="2">Roots</tissue>
    </source>
</reference>
<name>A0AAN7KS32_9MYRT</name>
<proteinExistence type="predicted"/>
<comment type="caution">
    <text evidence="2">The sequence shown here is derived from an EMBL/GenBank/DDBJ whole genome shotgun (WGS) entry which is preliminary data.</text>
</comment>
<protein>
    <submittedName>
        <fullName evidence="2">Uncharacterized protein</fullName>
    </submittedName>
</protein>
<dbReference type="InterPro" id="IPR012442">
    <property type="entry name" value="DUF1645_plant"/>
</dbReference>
<evidence type="ECO:0000313" key="3">
    <source>
        <dbReference type="Proteomes" id="UP001345219"/>
    </source>
</evidence>
<keyword evidence="3" id="KW-1185">Reference proteome</keyword>
<evidence type="ECO:0000256" key="1">
    <source>
        <dbReference type="SAM" id="MobiDB-lite"/>
    </source>
</evidence>
<dbReference type="EMBL" id="JAXIOK010000006">
    <property type="protein sequence ID" value="KAK4768715.1"/>
    <property type="molecule type" value="Genomic_DNA"/>
</dbReference>
<feature type="compositionally biased region" description="Basic and acidic residues" evidence="1">
    <location>
        <begin position="140"/>
        <end position="157"/>
    </location>
</feature>